<reference evidence="2" key="1">
    <citation type="submission" date="2023-03" db="EMBL/GenBank/DDBJ databases">
        <title>Massive genome expansion in bonnet fungi (Mycena s.s.) driven by repeated elements and novel gene families across ecological guilds.</title>
        <authorList>
            <consortium name="Lawrence Berkeley National Laboratory"/>
            <person name="Harder C.B."/>
            <person name="Miyauchi S."/>
            <person name="Viragh M."/>
            <person name="Kuo A."/>
            <person name="Thoen E."/>
            <person name="Andreopoulos B."/>
            <person name="Lu D."/>
            <person name="Skrede I."/>
            <person name="Drula E."/>
            <person name="Henrissat B."/>
            <person name="Morin E."/>
            <person name="Kohler A."/>
            <person name="Barry K."/>
            <person name="LaButti K."/>
            <person name="Morin E."/>
            <person name="Salamov A."/>
            <person name="Lipzen A."/>
            <person name="Mereny Z."/>
            <person name="Hegedus B."/>
            <person name="Baldrian P."/>
            <person name="Stursova M."/>
            <person name="Weitz H."/>
            <person name="Taylor A."/>
            <person name="Grigoriev I.V."/>
            <person name="Nagy L.G."/>
            <person name="Martin F."/>
            <person name="Kauserud H."/>
        </authorList>
    </citation>
    <scope>NUCLEOTIDE SEQUENCE</scope>
    <source>
        <strain evidence="2">CBHHK002</strain>
    </source>
</reference>
<name>A0AAD7AP63_9AGAR</name>
<feature type="region of interest" description="Disordered" evidence="1">
    <location>
        <begin position="117"/>
        <end position="195"/>
    </location>
</feature>
<evidence type="ECO:0000313" key="3">
    <source>
        <dbReference type="Proteomes" id="UP001218218"/>
    </source>
</evidence>
<feature type="compositionally biased region" description="Low complexity" evidence="1">
    <location>
        <begin position="180"/>
        <end position="195"/>
    </location>
</feature>
<evidence type="ECO:0000313" key="2">
    <source>
        <dbReference type="EMBL" id="KAJ7364336.1"/>
    </source>
</evidence>
<keyword evidence="3" id="KW-1185">Reference proteome</keyword>
<feature type="compositionally biased region" description="Polar residues" evidence="1">
    <location>
        <begin position="160"/>
        <end position="172"/>
    </location>
</feature>
<sequence>MSQLLHFKIYTVLGTGELPQINIHHKITKLGYLDSLTSKYTVLGTGELPQINIHHKITKLGYLDSLQSIRILVTEAALSVLQSSDWVDNYHNGHPPPVEMAVSPSARLLPENGRFLNGRLRKQTDRSPSRTHGGCERTRQDEIAEFSNGNHVTELEPTLDQLTPPHQTTNSPILPKISARKSSSGSSSISPATVSSPNPNLLAIVTGFHKPNISACLRNSRCCASGLSGVASTELSPLHPIILPHLRFRCAHPRRFSGNRPREMVCCKLDVTELIGRRIGLPLSLKIFSSPLYLCTPLRPSKWVAALLAAIHVSRPIQILHCTLSSKHPIHVALGESERKMGWSWAQIGSLNTNLCKFLATTINTSKLTEWTRRLPFGDIGQERGVSWG</sequence>
<dbReference type="Proteomes" id="UP001218218">
    <property type="component" value="Unassembled WGS sequence"/>
</dbReference>
<protein>
    <submittedName>
        <fullName evidence="2">Uncharacterized protein</fullName>
    </submittedName>
</protein>
<evidence type="ECO:0000256" key="1">
    <source>
        <dbReference type="SAM" id="MobiDB-lite"/>
    </source>
</evidence>
<dbReference type="AlphaFoldDB" id="A0AAD7AP63"/>
<feature type="compositionally biased region" description="Basic and acidic residues" evidence="1">
    <location>
        <begin position="122"/>
        <end position="142"/>
    </location>
</feature>
<comment type="caution">
    <text evidence="2">The sequence shown here is derived from an EMBL/GenBank/DDBJ whole genome shotgun (WGS) entry which is preliminary data.</text>
</comment>
<dbReference type="EMBL" id="JARIHO010000003">
    <property type="protein sequence ID" value="KAJ7364336.1"/>
    <property type="molecule type" value="Genomic_DNA"/>
</dbReference>
<gene>
    <name evidence="2" type="ORF">DFH08DRAFT_798696</name>
</gene>
<proteinExistence type="predicted"/>
<accession>A0AAD7AP63</accession>
<organism evidence="2 3">
    <name type="scientific">Mycena albidolilacea</name>
    <dbReference type="NCBI Taxonomy" id="1033008"/>
    <lineage>
        <taxon>Eukaryota</taxon>
        <taxon>Fungi</taxon>
        <taxon>Dikarya</taxon>
        <taxon>Basidiomycota</taxon>
        <taxon>Agaricomycotina</taxon>
        <taxon>Agaricomycetes</taxon>
        <taxon>Agaricomycetidae</taxon>
        <taxon>Agaricales</taxon>
        <taxon>Marasmiineae</taxon>
        <taxon>Mycenaceae</taxon>
        <taxon>Mycena</taxon>
    </lineage>
</organism>